<accession>A0A9P4YSE3</accession>
<dbReference type="OrthoDB" id="2154985at2759"/>
<reference evidence="6" key="1">
    <citation type="submission" date="2020-03" db="EMBL/GenBank/DDBJ databases">
        <title>Site-based positive gene gene selection in Geosmithia morbida across the United States reveals a broad range of putative effectors and factors for local host and environmental adapation.</title>
        <authorList>
            <person name="Onufrak A."/>
            <person name="Murdoch R.W."/>
            <person name="Gazis R."/>
            <person name="Huff M."/>
            <person name="Staton M."/>
            <person name="Klingeman W."/>
            <person name="Hadziabdic D."/>
        </authorList>
    </citation>
    <scope>NUCLEOTIDE SEQUENCE</scope>
    <source>
        <strain evidence="6">1262</strain>
    </source>
</reference>
<evidence type="ECO:0000256" key="5">
    <source>
        <dbReference type="SAM" id="MobiDB-lite"/>
    </source>
</evidence>
<dbReference type="InterPro" id="IPR019412">
    <property type="entry name" value="IML2/TPR_39"/>
</dbReference>
<dbReference type="EMBL" id="JAANYQ010000009">
    <property type="protein sequence ID" value="KAF4122258.1"/>
    <property type="molecule type" value="Genomic_DNA"/>
</dbReference>
<evidence type="ECO:0000313" key="6">
    <source>
        <dbReference type="EMBL" id="KAF4122258.1"/>
    </source>
</evidence>
<sequence length="693" mass="77048">MSRLGGWLRANVKNDSKGDAAIATAEKERRQCVEAMSQAQLIMNDDVDGAYEALKQGDSSFHRLGTSVSYFMRSVLGMERQVMDEAMALLNDCEARAWDDVKAAEKRGPRGNSIYPAGTEYDLIRAESQLMGAVVGVLHESLVEAMKSFYKLRKAFITLDTIIAIEARVLGEASTAETPVANGTAANGTSGGESNGTSIKTTDGDAASEVVVDYASSGIQTPSEKKTLNGTVTTTERADKKNPTLTDPVDVFIHSGANMCFGILMLILTLVPPSFARVLSVVGYRGDRDRGVRLLWRSSKNDNIKGAIAGMALLGFYNGVLGTADILPHERDYDETAETVGPPHQKCEELLATMRERYPASQLWQIEESRRLSSNHNLEGAIEILRSSGPAAKMKQISSLADFELALDAMFVQDWALMRDTFLRCADTNDWSPALYHFMAGCATLELYRDAVQAGDDDEARRQKRTAEGYLRKAPTMAGKKRFMAGKLPFDVFLERKIQRWEARASELGVDLADAVGVSPSMEVCYIWNGTKRMADTHLDKAVGTMSWERLTCRDDVVTVIKAEQDEMGLWAVCMSATLRRRRKLQEARRVLQDHVLAYDRTIFKGHNKNDHVPPSATYELAAIAWDECCQPPLDDEGNDDVAYRKRKLQEVEEHLEKVKNWESYTLDMRVGLKVQSALETAKWFRGKMGWTV</sequence>
<dbReference type="AlphaFoldDB" id="A0A9P4YSE3"/>
<dbReference type="PANTHER" id="PTHR31859:SF1">
    <property type="entry name" value="TETRATRICOPEPTIDE REPEAT PROTEIN 39C"/>
    <property type="match status" value="1"/>
</dbReference>
<dbReference type="GO" id="GO:0005634">
    <property type="term" value="C:nucleus"/>
    <property type="evidence" value="ECO:0007669"/>
    <property type="project" value="TreeGrafter"/>
</dbReference>
<evidence type="ECO:0000256" key="1">
    <source>
        <dbReference type="ARBA" id="ARBA00011408"/>
    </source>
</evidence>
<dbReference type="Pfam" id="PF10300">
    <property type="entry name" value="Iml2-TPR_39"/>
    <property type="match status" value="1"/>
</dbReference>
<evidence type="ECO:0000256" key="3">
    <source>
        <dbReference type="ARBA" id="ARBA00019539"/>
    </source>
</evidence>
<proteinExistence type="predicted"/>
<feature type="region of interest" description="Disordered" evidence="5">
    <location>
        <begin position="180"/>
        <end position="202"/>
    </location>
</feature>
<evidence type="ECO:0000256" key="4">
    <source>
        <dbReference type="ARBA" id="ARBA00043897"/>
    </source>
</evidence>
<gene>
    <name evidence="6" type="ORF">GMORB2_7250</name>
</gene>
<comment type="function">
    <text evidence="4">Inclusion body (IB) resident protein that interacts strongly with lipid droplet (LD) proteins. Involved in LD-mediated IB clearing after protein folding stress, probably by enabling access to the IBs of an LD-stored soluble sterol derivative that acts as a chaperone in inclusion clearing.</text>
</comment>
<comment type="subunit">
    <text evidence="1">Interacts with lipid droplet proteins.</text>
</comment>
<dbReference type="GO" id="GO:0005829">
    <property type="term" value="C:cytosol"/>
    <property type="evidence" value="ECO:0007669"/>
    <property type="project" value="TreeGrafter"/>
</dbReference>
<protein>
    <recommendedName>
        <fullName evidence="2">Inclusion body clearance protein IML2</fullName>
    </recommendedName>
    <alternativeName>
        <fullName evidence="3">Inclusion body clearance protein iml2</fullName>
    </alternativeName>
</protein>
<dbReference type="RefSeq" id="XP_035320910.1">
    <property type="nucleotide sequence ID" value="XM_035469215.1"/>
</dbReference>
<comment type="caution">
    <text evidence="6">The sequence shown here is derived from an EMBL/GenBank/DDBJ whole genome shotgun (WGS) entry which is preliminary data.</text>
</comment>
<dbReference type="Proteomes" id="UP000749293">
    <property type="component" value="Unassembled WGS sequence"/>
</dbReference>
<dbReference type="GO" id="GO:0005741">
    <property type="term" value="C:mitochondrial outer membrane"/>
    <property type="evidence" value="ECO:0007669"/>
    <property type="project" value="TreeGrafter"/>
</dbReference>
<dbReference type="GeneID" id="55973473"/>
<organism evidence="6 7">
    <name type="scientific">Geosmithia morbida</name>
    <dbReference type="NCBI Taxonomy" id="1094350"/>
    <lineage>
        <taxon>Eukaryota</taxon>
        <taxon>Fungi</taxon>
        <taxon>Dikarya</taxon>
        <taxon>Ascomycota</taxon>
        <taxon>Pezizomycotina</taxon>
        <taxon>Sordariomycetes</taxon>
        <taxon>Hypocreomycetidae</taxon>
        <taxon>Hypocreales</taxon>
        <taxon>Bionectriaceae</taxon>
        <taxon>Geosmithia</taxon>
    </lineage>
</organism>
<dbReference type="PANTHER" id="PTHR31859">
    <property type="entry name" value="TETRATRICOPEPTIDE REPEAT PROTEIN 39 FAMILY MEMBER"/>
    <property type="match status" value="1"/>
</dbReference>
<evidence type="ECO:0000313" key="7">
    <source>
        <dbReference type="Proteomes" id="UP000749293"/>
    </source>
</evidence>
<name>A0A9P4YSE3_9HYPO</name>
<evidence type="ECO:0000256" key="2">
    <source>
        <dbReference type="ARBA" id="ARBA00018424"/>
    </source>
</evidence>
<keyword evidence="7" id="KW-1185">Reference proteome</keyword>